<dbReference type="InterPro" id="IPR011990">
    <property type="entry name" value="TPR-like_helical_dom_sf"/>
</dbReference>
<gene>
    <name evidence="1" type="ORF">C5F50_00840</name>
</gene>
<accession>A0A7D5M6F6</accession>
<keyword evidence="2" id="KW-1185">Reference proteome</keyword>
<evidence type="ECO:0000313" key="1">
    <source>
        <dbReference type="EMBL" id="QLH05790.1"/>
    </source>
</evidence>
<dbReference type="Gene3D" id="3.40.50.150">
    <property type="entry name" value="Vaccinia Virus protein VP39"/>
    <property type="match status" value="1"/>
</dbReference>
<proteinExistence type="predicted"/>
<dbReference type="KEGG" id="nue:C5F50_00840"/>
<dbReference type="InterPro" id="IPR029063">
    <property type="entry name" value="SAM-dependent_MTases_sf"/>
</dbReference>
<dbReference type="Gene3D" id="1.25.40.10">
    <property type="entry name" value="Tetratricopeptide repeat domain"/>
    <property type="match status" value="1"/>
</dbReference>
<protein>
    <submittedName>
        <fullName evidence="1">Uncharacterized protein</fullName>
    </submittedName>
</protein>
<evidence type="ECO:0000313" key="2">
    <source>
        <dbReference type="Proteomes" id="UP000509478"/>
    </source>
</evidence>
<sequence length="368" mass="43095">MKKVLGIEPRQTNLKKARFIAKYFNLPKNKYQLKQMDILGKAKIPNSDIVVVPGVMHHLDDHLKALKKIYEITNELCIIETMVLTDELNSEEIAKQLELEDIVYQDKQFVNQFGIVGFKLESDVYDGATIYPGIVGIPTTQALVLMMKHVGFEKVQVFLSEKQFKNKVFNKKSYREYHSAIVVDLKNNGEKGLKFQKAIEQSEENIFDIFIPFEIINDLYKKVNHKSNRKLGKISNLIYESELFFKTKKGENAVQKLKKMIGNKKYYNLILTIKHAPYEKICYEYSKTCYHLKKFDEAEKVCFNLIKILNLDWRVVYSTYFLLAKINFDLKNYNKAKKFNSLSLKANPKFLLSKNLMNKIKKYHSNHI</sequence>
<dbReference type="SUPFAM" id="SSF53335">
    <property type="entry name" value="S-adenosyl-L-methionine-dependent methyltransferases"/>
    <property type="match status" value="1"/>
</dbReference>
<dbReference type="SUPFAM" id="SSF48452">
    <property type="entry name" value="TPR-like"/>
    <property type="match status" value="1"/>
</dbReference>
<dbReference type="Proteomes" id="UP000509478">
    <property type="component" value="Chromosome"/>
</dbReference>
<reference evidence="1 2" key="1">
    <citation type="submission" date="2018-02" db="EMBL/GenBank/DDBJ databases">
        <title>Complete genome of Nitrosopumilus ureaphilus PS0.</title>
        <authorList>
            <person name="Qin W."/>
            <person name="Zheng Y."/>
            <person name="Stahl D.A."/>
        </authorList>
    </citation>
    <scope>NUCLEOTIDE SEQUENCE [LARGE SCALE GENOMIC DNA]</scope>
    <source>
        <strain evidence="1 2">PS0</strain>
    </source>
</reference>
<name>A0A7D5M6F6_9ARCH</name>
<organism evidence="1 2">
    <name type="scientific">Nitrosopumilus ureiphilus</name>
    <dbReference type="NCBI Taxonomy" id="1470067"/>
    <lineage>
        <taxon>Archaea</taxon>
        <taxon>Nitrososphaerota</taxon>
        <taxon>Nitrososphaeria</taxon>
        <taxon>Nitrosopumilales</taxon>
        <taxon>Nitrosopumilaceae</taxon>
        <taxon>Nitrosopumilus</taxon>
    </lineage>
</organism>
<dbReference type="EMBL" id="CP026995">
    <property type="protein sequence ID" value="QLH05790.1"/>
    <property type="molecule type" value="Genomic_DNA"/>
</dbReference>
<dbReference type="AlphaFoldDB" id="A0A7D5M6F6"/>